<dbReference type="Proteomes" id="UP000192596">
    <property type="component" value="Unassembled WGS sequence"/>
</dbReference>
<feature type="active site" description="Proton donor" evidence="6">
    <location>
        <position position="300"/>
    </location>
</feature>
<dbReference type="GO" id="GO:0005509">
    <property type="term" value="F:calcium ion binding"/>
    <property type="evidence" value="ECO:0007669"/>
    <property type="project" value="InterPro"/>
</dbReference>
<dbReference type="GO" id="GO:0016020">
    <property type="term" value="C:membrane"/>
    <property type="evidence" value="ECO:0007669"/>
    <property type="project" value="InterPro"/>
</dbReference>
<keyword evidence="7" id="KW-0479">Metal-binding</keyword>
<keyword evidence="5" id="KW-1015">Disulfide bond</keyword>
<dbReference type="SUPFAM" id="SSF48225">
    <property type="entry name" value="Seven-hairpin glycosidases"/>
    <property type="match status" value="1"/>
</dbReference>
<evidence type="ECO:0000256" key="5">
    <source>
        <dbReference type="ARBA" id="ARBA00023157"/>
    </source>
</evidence>
<keyword evidence="7" id="KW-0106">Calcium</keyword>
<evidence type="ECO:0000256" key="7">
    <source>
        <dbReference type="PIRSR" id="PIRSR601382-2"/>
    </source>
</evidence>
<evidence type="ECO:0000313" key="11">
    <source>
        <dbReference type="Proteomes" id="UP000192596"/>
    </source>
</evidence>
<dbReference type="InterPro" id="IPR036026">
    <property type="entry name" value="Seven-hairpin_glycosidases"/>
</dbReference>
<dbReference type="InterPro" id="IPR012341">
    <property type="entry name" value="6hp_glycosidase-like_sf"/>
</dbReference>
<evidence type="ECO:0000256" key="4">
    <source>
        <dbReference type="ARBA" id="ARBA00022801"/>
    </source>
</evidence>
<comment type="similarity">
    <text evidence="3 8">Belongs to the glycosyl hydrolase 47 family.</text>
</comment>
<evidence type="ECO:0000256" key="9">
    <source>
        <dbReference type="SAM" id="MobiDB-lite"/>
    </source>
</evidence>
<dbReference type="InterPro" id="IPR001382">
    <property type="entry name" value="Glyco_hydro_47"/>
</dbReference>
<evidence type="ECO:0000256" key="1">
    <source>
        <dbReference type="ARBA" id="ARBA00001913"/>
    </source>
</evidence>
<comment type="caution">
    <text evidence="10">The sequence shown here is derived from an EMBL/GenBank/DDBJ whole genome shotgun (WGS) entry which is preliminary data.</text>
</comment>
<dbReference type="STRING" id="1507870.A0A1V8SIK7"/>
<evidence type="ECO:0000313" key="10">
    <source>
        <dbReference type="EMBL" id="OQN98923.1"/>
    </source>
</evidence>
<feature type="active site" description="Proton donor" evidence="6">
    <location>
        <position position="726"/>
    </location>
</feature>
<evidence type="ECO:0000256" key="2">
    <source>
        <dbReference type="ARBA" id="ARBA00004922"/>
    </source>
</evidence>
<feature type="compositionally biased region" description="Low complexity" evidence="9">
    <location>
        <begin position="123"/>
        <end position="137"/>
    </location>
</feature>
<keyword evidence="11" id="KW-1185">Reference proteome</keyword>
<dbReference type="EC" id="3.2.1.-" evidence="8"/>
<dbReference type="InterPro" id="IPR050749">
    <property type="entry name" value="Glycosyl_Hydrolase_47"/>
</dbReference>
<dbReference type="OrthoDB" id="8118055at2759"/>
<feature type="region of interest" description="Disordered" evidence="9">
    <location>
        <begin position="499"/>
        <end position="518"/>
    </location>
</feature>
<dbReference type="GO" id="GO:0005975">
    <property type="term" value="P:carbohydrate metabolic process"/>
    <property type="evidence" value="ECO:0007669"/>
    <property type="project" value="InterPro"/>
</dbReference>
<feature type="region of interest" description="Disordered" evidence="9">
    <location>
        <begin position="123"/>
        <end position="163"/>
    </location>
</feature>
<name>A0A1V8SIK7_9PEZI</name>
<accession>A0A1V8SIK7</accession>
<feature type="compositionally biased region" description="Basic and acidic residues" evidence="9">
    <location>
        <begin position="526"/>
        <end position="545"/>
    </location>
</feature>
<dbReference type="GO" id="GO:0004571">
    <property type="term" value="F:mannosyl-oligosaccharide 1,2-alpha-mannosidase activity"/>
    <property type="evidence" value="ECO:0007669"/>
    <property type="project" value="InterPro"/>
</dbReference>
<evidence type="ECO:0000256" key="3">
    <source>
        <dbReference type="ARBA" id="ARBA00007658"/>
    </source>
</evidence>
<dbReference type="Pfam" id="PF01532">
    <property type="entry name" value="Glyco_hydro_47"/>
    <property type="match status" value="1"/>
</dbReference>
<dbReference type="UniPathway" id="UPA00378"/>
<evidence type="ECO:0000256" key="8">
    <source>
        <dbReference type="RuleBase" id="RU361193"/>
    </source>
</evidence>
<feature type="compositionally biased region" description="Basic and acidic residues" evidence="9">
    <location>
        <begin position="499"/>
        <end position="509"/>
    </location>
</feature>
<comment type="pathway">
    <text evidence="2">Protein modification; protein glycosylation.</text>
</comment>
<feature type="active site" evidence="6">
    <location>
        <position position="441"/>
    </location>
</feature>
<comment type="cofactor">
    <cofactor evidence="1 7">
        <name>Ca(2+)</name>
        <dbReference type="ChEBI" id="CHEBI:29108"/>
    </cofactor>
</comment>
<dbReference type="FunCoup" id="A0A1V8SIK7">
    <property type="interactions" value="170"/>
</dbReference>
<reference evidence="11" key="1">
    <citation type="submission" date="2017-03" db="EMBL/GenBank/DDBJ databases">
        <title>Genomes of endolithic fungi from Antarctica.</title>
        <authorList>
            <person name="Coleine C."/>
            <person name="Masonjones S."/>
            <person name="Stajich J.E."/>
        </authorList>
    </citation>
    <scope>NUCLEOTIDE SEQUENCE [LARGE SCALE GENOMIC DNA]</scope>
    <source>
        <strain evidence="11">CCFEE 5527</strain>
    </source>
</reference>
<dbReference type="PANTHER" id="PTHR11742:SF103">
    <property type="entry name" value="ENDOPLASMIC RETICULUM MANNOSIDASE MNL2-RELATED"/>
    <property type="match status" value="1"/>
</dbReference>
<keyword evidence="4 8" id="KW-0378">Hydrolase</keyword>
<protein>
    <recommendedName>
        <fullName evidence="8">alpha-1,2-Mannosidase</fullName>
        <ecNumber evidence="8">3.2.1.-</ecNumber>
    </recommendedName>
</protein>
<dbReference type="PANTHER" id="PTHR11742">
    <property type="entry name" value="MANNOSYL-OLIGOSACCHARIDE ALPHA-1,2-MANNOSIDASE-RELATED"/>
    <property type="match status" value="1"/>
</dbReference>
<dbReference type="PRINTS" id="PR00747">
    <property type="entry name" value="GLYHDRLASE47"/>
</dbReference>
<gene>
    <name evidence="10" type="ORF">B0A48_15269</name>
</gene>
<dbReference type="Gene3D" id="1.50.10.10">
    <property type="match status" value="3"/>
</dbReference>
<dbReference type="GO" id="GO:0036503">
    <property type="term" value="P:ERAD pathway"/>
    <property type="evidence" value="ECO:0007669"/>
    <property type="project" value="UniProtKB-ARBA"/>
</dbReference>
<organism evidence="10 11">
    <name type="scientific">Cryoendolithus antarcticus</name>
    <dbReference type="NCBI Taxonomy" id="1507870"/>
    <lineage>
        <taxon>Eukaryota</taxon>
        <taxon>Fungi</taxon>
        <taxon>Dikarya</taxon>
        <taxon>Ascomycota</taxon>
        <taxon>Pezizomycotina</taxon>
        <taxon>Dothideomycetes</taxon>
        <taxon>Dothideomycetidae</taxon>
        <taxon>Cladosporiales</taxon>
        <taxon>Cladosporiaceae</taxon>
        <taxon>Cryoendolithus</taxon>
    </lineage>
</organism>
<feature type="region of interest" description="Disordered" evidence="9">
    <location>
        <begin position="526"/>
        <end position="579"/>
    </location>
</feature>
<feature type="region of interest" description="Disordered" evidence="9">
    <location>
        <begin position="45"/>
        <end position="69"/>
    </location>
</feature>
<sequence length="978" mass="108051">MPGRTRRVRVIALALFSFFAIALYTRSGSTIDDYRDYAERTLEKSLRRGGSKDSGVGGGAVIPPDVGSEKQLRLEELDATTSTFREDVVTTSTRPVAQAVPSTTKAQGLPQLEALKTTTPTAAALATSATPSPTSSAYVGLPAITDDDSIPDERGEGKVNVDIPYDRPTSSAIHWVSMIEHFPVSSTIQLPTGKASSIPTIQHKFAKSANNGADMDRLRVIKAAAVHAWYGYREKAWGHDEIMPLSGGYKNPFNAWAATLVDALDTLWILGMEAEFQEAVDLVATIDFTTSPRNDIPLFETTIRYLGGLLAAYDISGSKHTILLDKALELGEVLYGAFDTPNRMPKTYYMWKPAFASQPKRAESRVVLAELGSLHMEFTRLAQLTGKPKFYDAVARITDELQAWQNSTRLPGMWPTLVDASGCGKPEQVDHGTTFSTPGGDGYMSTEQPVRVDISGKVMSQAEDEVNRKFRDAQEKLAKAGDARTAGGIVGTIAKYDGSRDATYDKPESDSYSAERNGGIVGKIQVEDDASHSNSKRQLDDEPARVRTPPVKSVLHNITRDQETTRQHSGSQHSLSGADVCIPQGLGSSSRHSSEGFTLAGMSDSTYEYLPKMWLMLSGQVDQYRSMYEASMDVVRKKLLYRPMTKDNREILFSGDLDVAVNHSSPTKDTMETFKAVGSHLVCFTGGMFAMAGKLFDRPEDVEIGRKLTDGCIWAYNVTATGIMPEDFFLVRCADQKKCSWNETLYHEVLDPYHVQRAQAADLNYEPDMPVLPAVPVPATPWAAIPATPTVPDLNKRQLNVADILVPAPSIASVAYDPNIREVAGTSPEKPPQTDTLPKPPYAVYTPPPPLSHAEFVAQKIEAERLPPGFKSLTSRAYILRPEAIESVFYMYRITGEQYWRDRGWEMFTAIQGVTRTTWGNSAIHDVTQVATEQVDSEESFWLAETLKYFYLLFDEPDKWSLDEWVLNTEAHFFRRTG</sequence>
<feature type="active site" evidence="6">
    <location>
        <position position="883"/>
    </location>
</feature>
<keyword evidence="8" id="KW-0326">Glycosidase</keyword>
<dbReference type="AlphaFoldDB" id="A0A1V8SIK7"/>
<dbReference type="GO" id="GO:0005783">
    <property type="term" value="C:endoplasmic reticulum"/>
    <property type="evidence" value="ECO:0007669"/>
    <property type="project" value="TreeGrafter"/>
</dbReference>
<feature type="binding site" evidence="7">
    <location>
        <position position="969"/>
    </location>
    <ligand>
        <name>Ca(2+)</name>
        <dbReference type="ChEBI" id="CHEBI:29108"/>
    </ligand>
</feature>
<feature type="region of interest" description="Disordered" evidence="9">
    <location>
        <begin position="822"/>
        <end position="841"/>
    </location>
</feature>
<dbReference type="EMBL" id="NAJO01000043">
    <property type="protein sequence ID" value="OQN98923.1"/>
    <property type="molecule type" value="Genomic_DNA"/>
</dbReference>
<proteinExistence type="inferred from homology"/>
<evidence type="ECO:0000256" key="6">
    <source>
        <dbReference type="PIRSR" id="PIRSR601382-1"/>
    </source>
</evidence>
<dbReference type="InParanoid" id="A0A1V8SIK7"/>